<keyword evidence="2" id="KW-1185">Reference proteome</keyword>
<dbReference type="Gene3D" id="1.10.150.400">
    <property type="match status" value="1"/>
</dbReference>
<proteinExistence type="predicted"/>
<reference evidence="1" key="1">
    <citation type="submission" date="2018-10" db="EMBL/GenBank/DDBJ databases">
        <title>Schaedlerella arabinophila gen. nov. sp. nov., isolated from the mouse intestinal tract and comparative analysis with the genome of the closely related altered Schaedler flora strain ASF502.</title>
        <authorList>
            <person name="Miyake S."/>
            <person name="Soh M."/>
            <person name="Seedorf H."/>
        </authorList>
    </citation>
    <scope>NUCLEOTIDE SEQUENCE [LARGE SCALE GENOMIC DNA]</scope>
    <source>
        <strain evidence="1">DSM 106076</strain>
    </source>
</reference>
<dbReference type="AlphaFoldDB" id="A0A426DLV2"/>
<gene>
    <name evidence="1" type="ORF">EBB54_21960</name>
</gene>
<dbReference type="RefSeq" id="WP_125128938.1">
    <property type="nucleotide sequence ID" value="NZ_RHJS01000002.1"/>
</dbReference>
<dbReference type="Proteomes" id="UP000274920">
    <property type="component" value="Unassembled WGS sequence"/>
</dbReference>
<dbReference type="SUPFAM" id="SSF56784">
    <property type="entry name" value="HAD-like"/>
    <property type="match status" value="1"/>
</dbReference>
<dbReference type="EMBL" id="RHJS01000002">
    <property type="protein sequence ID" value="RRK33724.1"/>
    <property type="molecule type" value="Genomic_DNA"/>
</dbReference>
<accession>A0A426DLV2</accession>
<dbReference type="InterPro" id="IPR036412">
    <property type="entry name" value="HAD-like_sf"/>
</dbReference>
<protein>
    <recommendedName>
        <fullName evidence="3">HAD family hydrolase</fullName>
    </recommendedName>
</protein>
<comment type="caution">
    <text evidence="1">The sequence shown here is derived from an EMBL/GenBank/DDBJ whole genome shotgun (WGS) entry which is preliminary data.</text>
</comment>
<organism evidence="1 2">
    <name type="scientific">Schaedlerella arabinosiphila</name>
    <dbReference type="NCBI Taxonomy" id="2044587"/>
    <lineage>
        <taxon>Bacteria</taxon>
        <taxon>Bacillati</taxon>
        <taxon>Bacillota</taxon>
        <taxon>Clostridia</taxon>
        <taxon>Lachnospirales</taxon>
        <taxon>Lachnospiraceae</taxon>
        <taxon>Schaedlerella</taxon>
    </lineage>
</organism>
<evidence type="ECO:0008006" key="3">
    <source>
        <dbReference type="Google" id="ProtNLM"/>
    </source>
</evidence>
<dbReference type="Gene3D" id="3.40.50.1000">
    <property type="entry name" value="HAD superfamily/HAD-like"/>
    <property type="match status" value="1"/>
</dbReference>
<evidence type="ECO:0000313" key="2">
    <source>
        <dbReference type="Proteomes" id="UP000274920"/>
    </source>
</evidence>
<dbReference type="InterPro" id="IPR023214">
    <property type="entry name" value="HAD_sf"/>
</dbReference>
<evidence type="ECO:0000313" key="1">
    <source>
        <dbReference type="EMBL" id="RRK33724.1"/>
    </source>
</evidence>
<name>A0A426DLV2_9FIRM</name>
<sequence length="788" mass="91798">MYSFDIFDTLITRTTANPWGIFALIKDRLRIENERNQLEEYVIDNFFELRIHSEELSRKAGSFQKKEEVTLYDIYTAMAVCGCLDEDQIKYLCELETETEIANVVGIEENIQRLKRLLEQGERVILVSDMYLPTDTIRRMLLQTDEVFREIPIYVSSEYGVRKTTGNLYRKVQEIERVDYGEWTHIGDNLHQDIEIPYWMGMKVELYSKVELTGFEKGILETYGDDSGLQLMVGTALRSGCRTRVSANRADQADSFRIGCRYAGPVLYSYAEWIVGQAVKKKFKRLYFIARDGYLVKEIVDIILKEKGLDITTKYIYGSRKAWRMPSLTEEHYNLYQLILWSHVYRITSLSELSYVLHVPLQELYDFLPGLYAKRKKDSCISSQELEYITRRLSKDDDFRKYHLKHLSEERKLAQQYLAQEVDVADDAFAFVDVSGGGLTQGCLWQLLKEIYPKPIHTFFFKIDRVNLIENSITDTFMPGFLDNNLTIEMMCRAPHGQTRGYLRKGDNIVPDLETTENKALIEYGFYEYEKGILDLADEMCKVSETCGINIGSMRNVLLYLRHIAQEPSKDVLEYFASMPSSESGRGEEVVEYAPRLTQQEIKEIFLRRTNEPIEFFYKGTDLNYSVLRATEEERALIERCKREHGSVVGRIYRQDREQHQEELVKRYGRAAFYPLRLLEEKIVLYGAGKFGQDLYRRLKDDTEHEVVLWVDQNAEAYRQKGLLEVSDISQIDVGSDEQIVIAVMDENVADGIRRDLEHMGICGKRITWVRPYTYPNPLAIWKSEGIG</sequence>
<dbReference type="Gene3D" id="3.40.50.720">
    <property type="entry name" value="NAD(P)-binding Rossmann-like Domain"/>
    <property type="match status" value="1"/>
</dbReference>